<feature type="chain" id="PRO_5017021277" description="Plastocyanin-like domain-containing protein" evidence="3">
    <location>
        <begin position="18"/>
        <end position="671"/>
    </location>
</feature>
<keyword evidence="3" id="KW-0732">Signal</keyword>
<evidence type="ECO:0000313" key="5">
    <source>
        <dbReference type="EMBL" id="SZX75274.1"/>
    </source>
</evidence>
<dbReference type="EMBL" id="FNXT01001228">
    <property type="protein sequence ID" value="SZX75274.1"/>
    <property type="molecule type" value="Genomic_DNA"/>
</dbReference>
<comment type="similarity">
    <text evidence="1">Belongs to the multicopper oxidase family.</text>
</comment>
<dbReference type="PANTHER" id="PTHR11709">
    <property type="entry name" value="MULTI-COPPER OXIDASE"/>
    <property type="match status" value="1"/>
</dbReference>
<dbReference type="AlphaFoldDB" id="A0A383WE36"/>
<sequence>MSLLALVTLLLLAVAGAADTGANAATAGNDVDTNHSKGPGKNKPPAGYVYEVPVNRPLQRLPGAAVMMPKSSMTSSRITLAPVTYRLFVPGQGLQVEFTQPGYIQDGGKQQVAAFGPTLRLARGQSYDVTITNALVDPNEDNVPEHGEYWFGPGDTNLHLHGLHAATGVPSQATATEYKGDDNIFVKLKARSSAAQRPNTLTFRGTLPSSHLPGLAWAHAHKHGSTFMQVSSAHFAVLVEDDFEAWMPQAAAPGCAQVRKVLEGAPDAILDLQLFFFQYAADPANPANEKVNLDNANLQIASKNASNPYCCDKRSAMNGHPFMGGLTQGLGANRFLINGGYQPRISLQHNTWTRWRFLFSGAKGFAAIAIVDPSTNQVSPDCEMQLIAKDGIYLPLLPRKVQALLLPSGGRVEVLVRCSSWPGKPLTLSAGAAAASVFSNSSFGNLFYPTGNPFLIQQELLASISVQYPIGMSSPSLAEEACKPLRPAYAADLRDSALAAAGYQLSDVVRSPVQFTFNRQFACEVNNQSFTFPDPNPLTMNIGTIQQWDFNDAVFHPLHVHTNPFQLVGFNKALLEAGAKPFTSNFYKIGDYYDTLLFPFYTPIPPDALTLRFQPGAFTGYSVMHCHYLMHEDLGCMKVVLFKCPGFPDDAQPADGECPGYTPPVPGTATA</sequence>
<dbReference type="GO" id="GO:0005507">
    <property type="term" value="F:copper ion binding"/>
    <property type="evidence" value="ECO:0007669"/>
    <property type="project" value="InterPro"/>
</dbReference>
<reference evidence="5 6" key="1">
    <citation type="submission" date="2016-10" db="EMBL/GenBank/DDBJ databases">
        <authorList>
            <person name="Cai Z."/>
        </authorList>
    </citation>
    <scope>NUCLEOTIDE SEQUENCE [LARGE SCALE GENOMIC DNA]</scope>
</reference>
<evidence type="ECO:0000256" key="1">
    <source>
        <dbReference type="ARBA" id="ARBA00010609"/>
    </source>
</evidence>
<dbReference type="Gene3D" id="2.60.40.420">
    <property type="entry name" value="Cupredoxins - blue copper proteins"/>
    <property type="match status" value="3"/>
</dbReference>
<dbReference type="InterPro" id="IPR011706">
    <property type="entry name" value="Cu-oxidase_C"/>
</dbReference>
<dbReference type="InterPro" id="IPR008972">
    <property type="entry name" value="Cupredoxin"/>
</dbReference>
<dbReference type="Pfam" id="PF07731">
    <property type="entry name" value="Cu-oxidase_2"/>
    <property type="match status" value="1"/>
</dbReference>
<accession>A0A383WE36</accession>
<evidence type="ECO:0000256" key="3">
    <source>
        <dbReference type="SAM" id="SignalP"/>
    </source>
</evidence>
<name>A0A383WE36_TETOB</name>
<dbReference type="Proteomes" id="UP000256970">
    <property type="component" value="Unassembled WGS sequence"/>
</dbReference>
<dbReference type="SUPFAM" id="SSF49503">
    <property type="entry name" value="Cupredoxins"/>
    <property type="match status" value="3"/>
</dbReference>
<feature type="signal peptide" evidence="3">
    <location>
        <begin position="1"/>
        <end position="17"/>
    </location>
</feature>
<dbReference type="PANTHER" id="PTHR11709:SF518">
    <property type="entry name" value="MULTICOPPER OXIDASE"/>
    <property type="match status" value="1"/>
</dbReference>
<evidence type="ECO:0000313" key="6">
    <source>
        <dbReference type="Proteomes" id="UP000256970"/>
    </source>
</evidence>
<proteinExistence type="inferred from homology"/>
<dbReference type="InterPro" id="IPR045087">
    <property type="entry name" value="Cu-oxidase_fam"/>
</dbReference>
<keyword evidence="6" id="KW-1185">Reference proteome</keyword>
<dbReference type="STRING" id="3088.A0A383WE36"/>
<feature type="region of interest" description="Disordered" evidence="2">
    <location>
        <begin position="24"/>
        <end position="46"/>
    </location>
</feature>
<feature type="domain" description="Plastocyanin-like" evidence="4">
    <location>
        <begin position="515"/>
        <end position="641"/>
    </location>
</feature>
<evidence type="ECO:0000256" key="2">
    <source>
        <dbReference type="SAM" id="MobiDB-lite"/>
    </source>
</evidence>
<gene>
    <name evidence="5" type="ORF">BQ4739_LOCUS15562</name>
</gene>
<evidence type="ECO:0000259" key="4">
    <source>
        <dbReference type="Pfam" id="PF07731"/>
    </source>
</evidence>
<organism evidence="5 6">
    <name type="scientific">Tetradesmus obliquus</name>
    <name type="common">Green alga</name>
    <name type="synonym">Acutodesmus obliquus</name>
    <dbReference type="NCBI Taxonomy" id="3088"/>
    <lineage>
        <taxon>Eukaryota</taxon>
        <taxon>Viridiplantae</taxon>
        <taxon>Chlorophyta</taxon>
        <taxon>core chlorophytes</taxon>
        <taxon>Chlorophyceae</taxon>
        <taxon>CS clade</taxon>
        <taxon>Sphaeropleales</taxon>
        <taxon>Scenedesmaceae</taxon>
        <taxon>Tetradesmus</taxon>
    </lineage>
</organism>
<protein>
    <recommendedName>
        <fullName evidence="4">Plastocyanin-like domain-containing protein</fullName>
    </recommendedName>
</protein>
<dbReference type="GO" id="GO:0016491">
    <property type="term" value="F:oxidoreductase activity"/>
    <property type="evidence" value="ECO:0007669"/>
    <property type="project" value="InterPro"/>
</dbReference>